<dbReference type="CDD" id="cd00052">
    <property type="entry name" value="EH"/>
    <property type="match status" value="3"/>
</dbReference>
<name>A0A1B0CH90_LUTLO</name>
<keyword evidence="5" id="KW-1185">Reference proteome</keyword>
<dbReference type="SUPFAM" id="SSF47473">
    <property type="entry name" value="EF-hand"/>
    <property type="match status" value="3"/>
</dbReference>
<evidence type="ECO:0000259" key="2">
    <source>
        <dbReference type="PROSITE" id="PS50031"/>
    </source>
</evidence>
<dbReference type="Gene3D" id="1.10.238.10">
    <property type="entry name" value="EF-hand"/>
    <property type="match status" value="3"/>
</dbReference>
<feature type="domain" description="EH" evidence="2">
    <location>
        <begin position="14"/>
        <end position="115"/>
    </location>
</feature>
<dbReference type="InterPro" id="IPR011992">
    <property type="entry name" value="EF-hand-dom_pair"/>
</dbReference>
<dbReference type="VEuPathDB" id="VectorBase:LLONM1_007807"/>
<dbReference type="AlphaFoldDB" id="A0A1B0CH90"/>
<dbReference type="GO" id="GO:0030132">
    <property type="term" value="C:clathrin coat of coated pit"/>
    <property type="evidence" value="ECO:0007669"/>
    <property type="project" value="TreeGrafter"/>
</dbReference>
<dbReference type="EMBL" id="AJWK01012117">
    <property type="status" value="NOT_ANNOTATED_CDS"/>
    <property type="molecule type" value="Genomic_DNA"/>
</dbReference>
<dbReference type="PROSITE" id="PS00018">
    <property type="entry name" value="EF_HAND_1"/>
    <property type="match status" value="2"/>
</dbReference>
<dbReference type="GO" id="GO:0005509">
    <property type="term" value="F:calcium ion binding"/>
    <property type="evidence" value="ECO:0007669"/>
    <property type="project" value="InterPro"/>
</dbReference>
<dbReference type="SMART" id="SM00054">
    <property type="entry name" value="EFh"/>
    <property type="match status" value="2"/>
</dbReference>
<dbReference type="GO" id="GO:0006897">
    <property type="term" value="P:endocytosis"/>
    <property type="evidence" value="ECO:0007669"/>
    <property type="project" value="TreeGrafter"/>
</dbReference>
<dbReference type="InterPro" id="IPR000261">
    <property type="entry name" value="EH_dom"/>
</dbReference>
<proteinExistence type="predicted"/>
<sequence>MNEPINLAKVAGKYGAIYEAYYNKANPKGTPGIGAMEAATFLKKSTLSDVVLSRIWDLSDPQGRGFLDKNGFYTALKLVALAQEGETIAMKNIYMETRNPPKVGDIPKIPPQVPPPAASMLNPGSVEWAMSAVDEAKYKKTFNSLHPENGLLPGNKVKGVLLESKLPMDTLGKIWDLADQDKDGSLDVYEFSVAMHLVYHALQKRHIPAALPKALQKNAIKSTPAPPTPPEEPELFAEFPTDLAPPPVVPAQIIPQVPVALSNLNLLSDEPPKVPEVDWVITVEEKRNFDMIFKRSDLDNDDLVSGLEIKDIFLQSGVSQACLAHIWALCDTKQTGKLNSEQFALALWLVERKKKGIDPPSVLPPNMVPPSMRGAEAVEAPAMVPSKTPEPTYSNPELKMMAEEIEKMYGTAGP</sequence>
<protein>
    <recommendedName>
        <fullName evidence="6">Epidermal growth factor receptor substrate 15-like 1</fullName>
    </recommendedName>
</protein>
<dbReference type="EnsemblMetazoa" id="LLOJ003802-RA">
    <property type="protein sequence ID" value="LLOJ003802-PA"/>
    <property type="gene ID" value="LLOJ003802"/>
</dbReference>
<reference evidence="4" key="1">
    <citation type="submission" date="2020-05" db="UniProtKB">
        <authorList>
            <consortium name="EnsemblMetazoa"/>
        </authorList>
    </citation>
    <scope>IDENTIFICATION</scope>
    <source>
        <strain evidence="4">Jacobina</strain>
    </source>
</reference>
<evidence type="ECO:0000313" key="4">
    <source>
        <dbReference type="EnsemblMetazoa" id="LLOJ003802-PA"/>
    </source>
</evidence>
<evidence type="ECO:0000313" key="5">
    <source>
        <dbReference type="Proteomes" id="UP000092461"/>
    </source>
</evidence>
<dbReference type="Proteomes" id="UP000092461">
    <property type="component" value="Unassembled WGS sequence"/>
</dbReference>
<dbReference type="PANTHER" id="PTHR11216">
    <property type="entry name" value="EH DOMAIN"/>
    <property type="match status" value="1"/>
</dbReference>
<dbReference type="EMBL" id="AJWK01012115">
    <property type="status" value="NOT_ANNOTATED_CDS"/>
    <property type="molecule type" value="Genomic_DNA"/>
</dbReference>
<feature type="domain" description="EH" evidence="2">
    <location>
        <begin position="285"/>
        <end position="374"/>
    </location>
</feature>
<dbReference type="EMBL" id="AJWK01012114">
    <property type="status" value="NOT_ANNOTATED_CDS"/>
    <property type="molecule type" value="Genomic_DNA"/>
</dbReference>
<evidence type="ECO:0000256" key="1">
    <source>
        <dbReference type="ARBA" id="ARBA00022837"/>
    </source>
</evidence>
<dbReference type="InterPro" id="IPR002048">
    <property type="entry name" value="EF_hand_dom"/>
</dbReference>
<dbReference type="PANTHER" id="PTHR11216:SF176">
    <property type="entry name" value="EPIDERMAL GROWTH FACTOR RECEPTOR PATHWAY SUBSTRATE CLONE 15, ISOFORM A"/>
    <property type="match status" value="1"/>
</dbReference>
<evidence type="ECO:0008006" key="6">
    <source>
        <dbReference type="Google" id="ProtNLM"/>
    </source>
</evidence>
<organism evidence="4 5">
    <name type="scientific">Lutzomyia longipalpis</name>
    <name type="common">Sand fly</name>
    <dbReference type="NCBI Taxonomy" id="7200"/>
    <lineage>
        <taxon>Eukaryota</taxon>
        <taxon>Metazoa</taxon>
        <taxon>Ecdysozoa</taxon>
        <taxon>Arthropoda</taxon>
        <taxon>Hexapoda</taxon>
        <taxon>Insecta</taxon>
        <taxon>Pterygota</taxon>
        <taxon>Neoptera</taxon>
        <taxon>Endopterygota</taxon>
        <taxon>Diptera</taxon>
        <taxon>Nematocera</taxon>
        <taxon>Psychodoidea</taxon>
        <taxon>Psychodidae</taxon>
        <taxon>Lutzomyia</taxon>
        <taxon>Lutzomyia</taxon>
    </lineage>
</organism>
<dbReference type="PROSITE" id="PS50222">
    <property type="entry name" value="EF_HAND_2"/>
    <property type="match status" value="2"/>
</dbReference>
<dbReference type="InterPro" id="IPR018247">
    <property type="entry name" value="EF_Hand_1_Ca_BS"/>
</dbReference>
<dbReference type="Pfam" id="PF12763">
    <property type="entry name" value="EH"/>
    <property type="match status" value="3"/>
</dbReference>
<feature type="domain" description="EF-hand" evidence="3">
    <location>
        <begin position="166"/>
        <end position="201"/>
    </location>
</feature>
<feature type="domain" description="EH" evidence="2">
    <location>
        <begin position="134"/>
        <end position="215"/>
    </location>
</feature>
<keyword evidence="1" id="KW-0106">Calcium</keyword>
<evidence type="ECO:0000259" key="3">
    <source>
        <dbReference type="PROSITE" id="PS50222"/>
    </source>
</evidence>
<dbReference type="SMART" id="SM00027">
    <property type="entry name" value="EH"/>
    <property type="match status" value="3"/>
</dbReference>
<dbReference type="EMBL" id="AJWK01012116">
    <property type="status" value="NOT_ANNOTATED_CDS"/>
    <property type="molecule type" value="Genomic_DNA"/>
</dbReference>
<dbReference type="GO" id="GO:0045296">
    <property type="term" value="F:cadherin binding"/>
    <property type="evidence" value="ECO:0007669"/>
    <property type="project" value="TreeGrafter"/>
</dbReference>
<feature type="domain" description="EF-hand" evidence="3">
    <location>
        <begin position="284"/>
        <end position="319"/>
    </location>
</feature>
<dbReference type="GO" id="GO:0016197">
    <property type="term" value="P:endosomal transport"/>
    <property type="evidence" value="ECO:0007669"/>
    <property type="project" value="TreeGrafter"/>
</dbReference>
<dbReference type="VEuPathDB" id="VectorBase:LLOJ003802"/>
<accession>A0A1B0CH90</accession>
<dbReference type="PROSITE" id="PS50031">
    <property type="entry name" value="EH"/>
    <property type="match status" value="3"/>
</dbReference>